<evidence type="ECO:0000256" key="1">
    <source>
        <dbReference type="SAM" id="MobiDB-lite"/>
    </source>
</evidence>
<evidence type="ECO:0000313" key="3">
    <source>
        <dbReference type="Proteomes" id="UP001203297"/>
    </source>
</evidence>
<dbReference type="Proteomes" id="UP001203297">
    <property type="component" value="Unassembled WGS sequence"/>
</dbReference>
<feature type="region of interest" description="Disordered" evidence="1">
    <location>
        <begin position="161"/>
        <end position="239"/>
    </location>
</feature>
<gene>
    <name evidence="2" type="ORF">B0F90DRAFT_1815143</name>
</gene>
<feature type="compositionally biased region" description="Polar residues" evidence="1">
    <location>
        <begin position="71"/>
        <end position="97"/>
    </location>
</feature>
<keyword evidence="3" id="KW-1185">Reference proteome</keyword>
<feature type="compositionally biased region" description="Basic and acidic residues" evidence="1">
    <location>
        <begin position="1"/>
        <end position="16"/>
    </location>
</feature>
<accession>A0AAD4QPE3</accession>
<feature type="compositionally biased region" description="Basic and acidic residues" evidence="1">
    <location>
        <begin position="24"/>
        <end position="38"/>
    </location>
</feature>
<name>A0AAD4QPE3_9AGAM</name>
<proteinExistence type="predicted"/>
<feature type="region of interest" description="Disordered" evidence="1">
    <location>
        <begin position="300"/>
        <end position="361"/>
    </location>
</feature>
<protein>
    <submittedName>
        <fullName evidence="2">Uncharacterized protein</fullName>
    </submittedName>
</protein>
<reference evidence="2" key="1">
    <citation type="journal article" date="2022" name="New Phytol.">
        <title>Evolutionary transition to the ectomycorrhizal habit in the genomes of a hyperdiverse lineage of mushroom-forming fungi.</title>
        <authorList>
            <person name="Looney B."/>
            <person name="Miyauchi S."/>
            <person name="Morin E."/>
            <person name="Drula E."/>
            <person name="Courty P.E."/>
            <person name="Kohler A."/>
            <person name="Kuo A."/>
            <person name="LaButti K."/>
            <person name="Pangilinan J."/>
            <person name="Lipzen A."/>
            <person name="Riley R."/>
            <person name="Andreopoulos W."/>
            <person name="He G."/>
            <person name="Johnson J."/>
            <person name="Nolan M."/>
            <person name="Tritt A."/>
            <person name="Barry K.W."/>
            <person name="Grigoriev I.V."/>
            <person name="Nagy L.G."/>
            <person name="Hibbett D."/>
            <person name="Henrissat B."/>
            <person name="Matheny P.B."/>
            <person name="Labbe J."/>
            <person name="Martin F.M."/>
        </authorList>
    </citation>
    <scope>NUCLEOTIDE SEQUENCE</scope>
    <source>
        <strain evidence="2">BPL690</strain>
    </source>
</reference>
<feature type="compositionally biased region" description="Polar residues" evidence="1">
    <location>
        <begin position="332"/>
        <end position="352"/>
    </location>
</feature>
<sequence length="361" mass="39561">MIGTDKGAHGFYDKNHSTPQRAETLYHTDKDLSLHDHNPLPPPVPPKDDSQFRLGKNPERVKPWVLRRMKTTVTPTAQMTRSLESVSAGDTGSQEPPSYQVAHKSYPSEEMSWSVSEATSAAKTSRTVTSVPTHSPTKLARPKKPGGARSLQNFVTNLQQSAFEERSRPDAIQSGGTSEPARPPSYHHFEAPPAPSPYHASKGCSALSLHSQPVGRSQMQSSTFEGASSLTLPNHPPLPGSALPRIRAAYKVSKEFGDTVVRQEVRMAMSVVRAQLDSVPTPRITRRFMSATELEGFRKAKERVDERSREHEARERVLSQPSSKATAKDSHQVASISSRLVNHGVKTSTESKSIPAEIAIP</sequence>
<evidence type="ECO:0000313" key="2">
    <source>
        <dbReference type="EMBL" id="KAI0305532.1"/>
    </source>
</evidence>
<feature type="region of interest" description="Disordered" evidence="1">
    <location>
        <begin position="1"/>
        <end position="149"/>
    </location>
</feature>
<feature type="compositionally biased region" description="Polar residues" evidence="1">
    <location>
        <begin position="111"/>
        <end position="136"/>
    </location>
</feature>
<feature type="compositionally biased region" description="Basic and acidic residues" evidence="1">
    <location>
        <begin position="46"/>
        <end position="62"/>
    </location>
</feature>
<comment type="caution">
    <text evidence="2">The sequence shown here is derived from an EMBL/GenBank/DDBJ whole genome shotgun (WGS) entry which is preliminary data.</text>
</comment>
<feature type="compositionally biased region" description="Basic and acidic residues" evidence="1">
    <location>
        <begin position="300"/>
        <end position="317"/>
    </location>
</feature>
<dbReference type="AlphaFoldDB" id="A0AAD4QPE3"/>
<organism evidence="2 3">
    <name type="scientific">Multifurca ochricompacta</name>
    <dbReference type="NCBI Taxonomy" id="376703"/>
    <lineage>
        <taxon>Eukaryota</taxon>
        <taxon>Fungi</taxon>
        <taxon>Dikarya</taxon>
        <taxon>Basidiomycota</taxon>
        <taxon>Agaricomycotina</taxon>
        <taxon>Agaricomycetes</taxon>
        <taxon>Russulales</taxon>
        <taxon>Russulaceae</taxon>
        <taxon>Multifurca</taxon>
    </lineage>
</organism>
<dbReference type="EMBL" id="WTXG01000005">
    <property type="protein sequence ID" value="KAI0305532.1"/>
    <property type="molecule type" value="Genomic_DNA"/>
</dbReference>
<feature type="compositionally biased region" description="Polar residues" evidence="1">
    <location>
        <begin position="208"/>
        <end position="232"/>
    </location>
</feature>